<proteinExistence type="predicted"/>
<dbReference type="RefSeq" id="WP_165136348.1">
    <property type="nucleotide sequence ID" value="NZ_CP049253.1"/>
</dbReference>
<sequence>MLDLADHLLPRLTAGHRIVVVTVTSVARSAPRGIGASMAVTGTTEVIGSLSGGCVEGDAVALAHQVLADGVSRTARFGFDDETAHAAGLACGGQVEVVAYAVTPDMRAALERAANDLPTTIGIDLDTGGLVSGADLDEAALLRETRLVTFSGPTHRRVLAISRAPRPRIVLCGATEHAAAISRVATSAGFAVTVCDPWEILVTAERFPGADQLIVDMPHNVLPRLRDIDARTAVLVLTHDTRLDVPALAEALRLPVGFVGALGARRTVARREELLRDEHSVSADDIARIHSPLGLDLGGSSPDVVAVSVIAEILAARYGGTGSPLRAMDGPIHRDLPPRAAACSPDAAPTTRPLSAPRR</sequence>
<protein>
    <submittedName>
        <fullName evidence="4">Xanthine dehydrogenase accessory factor</fullName>
    </submittedName>
</protein>
<evidence type="ECO:0000259" key="2">
    <source>
        <dbReference type="Pfam" id="PF02625"/>
    </source>
</evidence>
<keyword evidence="5" id="KW-1185">Reference proteome</keyword>
<dbReference type="Gene3D" id="3.40.50.720">
    <property type="entry name" value="NAD(P)-binding Rossmann-like Domain"/>
    <property type="match status" value="1"/>
</dbReference>
<dbReference type="PANTHER" id="PTHR30388:SF4">
    <property type="entry name" value="MOLYBDENUM COFACTOR INSERTION CHAPERONE PAOD"/>
    <property type="match status" value="1"/>
</dbReference>
<organism evidence="4 5">
    <name type="scientific">Microbacterium amylolyticum</name>
    <dbReference type="NCBI Taxonomy" id="936337"/>
    <lineage>
        <taxon>Bacteria</taxon>
        <taxon>Bacillati</taxon>
        <taxon>Actinomycetota</taxon>
        <taxon>Actinomycetes</taxon>
        <taxon>Micrococcales</taxon>
        <taxon>Microbacteriaceae</taxon>
        <taxon>Microbacterium</taxon>
    </lineage>
</organism>
<evidence type="ECO:0000256" key="1">
    <source>
        <dbReference type="SAM" id="MobiDB-lite"/>
    </source>
</evidence>
<dbReference type="EMBL" id="JAGIOL010000001">
    <property type="protein sequence ID" value="MBP2436447.1"/>
    <property type="molecule type" value="Genomic_DNA"/>
</dbReference>
<dbReference type="InterPro" id="IPR052698">
    <property type="entry name" value="MoCofactor_Util/Proc"/>
</dbReference>
<evidence type="ECO:0000313" key="4">
    <source>
        <dbReference type="EMBL" id="MBP2436447.1"/>
    </source>
</evidence>
<dbReference type="Proteomes" id="UP001519362">
    <property type="component" value="Unassembled WGS sequence"/>
</dbReference>
<accession>A0ABS4ZGN8</accession>
<reference evidence="4 5" key="1">
    <citation type="submission" date="2021-03" db="EMBL/GenBank/DDBJ databases">
        <title>Sequencing the genomes of 1000 actinobacteria strains.</title>
        <authorList>
            <person name="Klenk H.-P."/>
        </authorList>
    </citation>
    <scope>NUCLEOTIDE SEQUENCE [LARGE SCALE GENOMIC DNA]</scope>
    <source>
        <strain evidence="4 5">DSM 24221</strain>
    </source>
</reference>
<dbReference type="PANTHER" id="PTHR30388">
    <property type="entry name" value="ALDEHYDE OXIDOREDUCTASE MOLYBDENUM COFACTOR ASSEMBLY PROTEIN"/>
    <property type="match status" value="1"/>
</dbReference>
<name>A0ABS4ZGN8_9MICO</name>
<dbReference type="Pfam" id="PF13478">
    <property type="entry name" value="XdhC_C"/>
    <property type="match status" value="1"/>
</dbReference>
<dbReference type="Pfam" id="PF02625">
    <property type="entry name" value="XdhC_CoxI"/>
    <property type="match status" value="1"/>
</dbReference>
<gene>
    <name evidence="4" type="ORF">JOF34_001033</name>
</gene>
<comment type="caution">
    <text evidence="4">The sequence shown here is derived from an EMBL/GenBank/DDBJ whole genome shotgun (WGS) entry which is preliminary data.</text>
</comment>
<feature type="region of interest" description="Disordered" evidence="1">
    <location>
        <begin position="338"/>
        <end position="359"/>
    </location>
</feature>
<feature type="domain" description="XdhC Rossmann" evidence="3">
    <location>
        <begin position="170"/>
        <end position="313"/>
    </location>
</feature>
<evidence type="ECO:0000313" key="5">
    <source>
        <dbReference type="Proteomes" id="UP001519362"/>
    </source>
</evidence>
<dbReference type="InterPro" id="IPR003777">
    <property type="entry name" value="XdhC_CoxI"/>
</dbReference>
<dbReference type="InterPro" id="IPR027051">
    <property type="entry name" value="XdhC_Rossmann_dom"/>
</dbReference>
<evidence type="ECO:0000259" key="3">
    <source>
        <dbReference type="Pfam" id="PF13478"/>
    </source>
</evidence>
<feature type="domain" description="XdhC- CoxI" evidence="2">
    <location>
        <begin position="13"/>
        <end position="78"/>
    </location>
</feature>